<protein>
    <submittedName>
        <fullName evidence="2">Uncharacterized protein</fullName>
    </submittedName>
</protein>
<evidence type="ECO:0000313" key="2">
    <source>
        <dbReference type="EMBL" id="AMF96468.1"/>
    </source>
</evidence>
<dbReference type="RefSeq" id="WP_061065057.1">
    <property type="nucleotide sequence ID" value="NZ_CP014038.2"/>
</dbReference>
<sequence length="124" mass="13985">MRKLLWAILLLYTFSSGATVNTVVKYSSSEIEVCTSPTELETCGFVKTSTLPDPSEEQIEVLEVTKQGMVKLKLNGKIKYIHQMDLMLKIKAVVSEPCVEKTFTSTYEKNTYATHGIMEDCHEN</sequence>
<keyword evidence="1" id="KW-0732">Signal</keyword>
<name>A0ABM5XTK3_VIBHA</name>
<feature type="signal peptide" evidence="1">
    <location>
        <begin position="1"/>
        <end position="18"/>
    </location>
</feature>
<proteinExistence type="predicted"/>
<evidence type="ECO:0000256" key="1">
    <source>
        <dbReference type="SAM" id="SignalP"/>
    </source>
</evidence>
<dbReference type="Proteomes" id="UP000067422">
    <property type="component" value="Chromosome 1"/>
</dbReference>
<evidence type="ECO:0000313" key="3">
    <source>
        <dbReference type="Proteomes" id="UP000067422"/>
    </source>
</evidence>
<keyword evidence="3" id="KW-1185">Reference proteome</keyword>
<gene>
    <name evidence="2" type="ORF">AL538_01335</name>
</gene>
<reference evidence="2" key="1">
    <citation type="submission" date="2018-01" db="EMBL/GenBank/DDBJ databases">
        <title>FDA dAtabase for Regulatory Grade micrObial Sequences (FDA-ARGOS): Supporting development and validation of Infectious Disease Dx tests.</title>
        <authorList>
            <person name="Hoffmann M."/>
            <person name="Allard M."/>
            <person name="Evans P."/>
            <person name="Brown E."/>
            <person name="Tallon L."/>
            <person name="Sadzewicz L."/>
            <person name="Sengamalay N."/>
            <person name="Ott S."/>
            <person name="Godinez A."/>
            <person name="Nagaraj S."/>
            <person name="Vyas G."/>
            <person name="Aluvathingal J."/>
            <person name="Nadendla S."/>
            <person name="Geyer C."/>
            <person name="Sichtig H."/>
        </authorList>
    </citation>
    <scope>NUCLEOTIDE SEQUENCE</scope>
    <source>
        <strain evidence="2">FDAARGOS_107</strain>
    </source>
</reference>
<accession>A0ABM5XTK3</accession>
<dbReference type="EMBL" id="CP014038">
    <property type="protein sequence ID" value="AMF96468.1"/>
    <property type="molecule type" value="Genomic_DNA"/>
</dbReference>
<organism evidence="2 3">
    <name type="scientific">Vibrio harveyi</name>
    <name type="common">Beneckea harveyi</name>
    <dbReference type="NCBI Taxonomy" id="669"/>
    <lineage>
        <taxon>Bacteria</taxon>
        <taxon>Pseudomonadati</taxon>
        <taxon>Pseudomonadota</taxon>
        <taxon>Gammaproteobacteria</taxon>
        <taxon>Vibrionales</taxon>
        <taxon>Vibrionaceae</taxon>
        <taxon>Vibrio</taxon>
    </lineage>
</organism>
<feature type="chain" id="PRO_5046804043" evidence="1">
    <location>
        <begin position="19"/>
        <end position="124"/>
    </location>
</feature>